<dbReference type="InterPro" id="IPR050357">
    <property type="entry name" value="Arrestin_domain-protein"/>
</dbReference>
<dbReference type="AlphaFoldDB" id="A0A2K1QWL2"/>
<dbReference type="GO" id="GO:0005886">
    <property type="term" value="C:plasma membrane"/>
    <property type="evidence" value="ECO:0007669"/>
    <property type="project" value="TreeGrafter"/>
</dbReference>
<accession>A0A2K1QWL2</accession>
<name>A0A2K1QWL2_9PEZI</name>
<dbReference type="OrthoDB" id="2333384at2759"/>
<dbReference type="GO" id="GO:0070086">
    <property type="term" value="P:ubiquitin-dependent endocytosis"/>
    <property type="evidence" value="ECO:0007669"/>
    <property type="project" value="TreeGrafter"/>
</dbReference>
<evidence type="ECO:0000313" key="4">
    <source>
        <dbReference type="Proteomes" id="UP000243797"/>
    </source>
</evidence>
<evidence type="ECO:0000256" key="1">
    <source>
        <dbReference type="ARBA" id="ARBA00005298"/>
    </source>
</evidence>
<evidence type="ECO:0000313" key="3">
    <source>
        <dbReference type="EMBL" id="PNS19350.1"/>
    </source>
</evidence>
<dbReference type="GO" id="GO:0030674">
    <property type="term" value="F:protein-macromolecule adaptor activity"/>
    <property type="evidence" value="ECO:0007669"/>
    <property type="project" value="TreeGrafter"/>
</dbReference>
<sequence>MGQIKVELVVGPQGHVFAPGELVSGKVIFQIKAMPEKIDSVQVVFRGKTTTRIVRGSGDSRRTYKEDIYLFKESIQLFRGPFTIQPQTMEWPFSVRFPTACQWDRKKHSDHPSFAPPVEIPLPPSFSKFQGSDHATVDYLLKVKVNEGSFTRSQEQIVPLQFSPLSPVPNADPELRLANLGLSHWSSRELRETSHTLKQKMRHVFTSDPSLKTPAIAFKTALGIPSVVCPGQIAPLAVSIQFTHSGNPVDPENPTLVLEQMRIALKYNTLFRAKSTFSDVQEEASGEEASVTYSPHAALPLDGRTIHPVPDFGIESFRQTSLIKPFASDFISWTINHSHYLKAVLWIRHRESNHLFEVKSERLPFAFHPMHASLGGVMEQTRDVERYGDLLPSYAQGEASSSSTAAPPVYEPSAAGNGTVAEKQQPQMDVASNVSQGR</sequence>
<dbReference type="PANTHER" id="PTHR11188">
    <property type="entry name" value="ARRESTIN DOMAIN CONTAINING PROTEIN"/>
    <property type="match status" value="1"/>
</dbReference>
<dbReference type="Proteomes" id="UP000243797">
    <property type="component" value="Unassembled WGS sequence"/>
</dbReference>
<dbReference type="Gene3D" id="2.60.40.640">
    <property type="match status" value="1"/>
</dbReference>
<dbReference type="EMBL" id="NKHZ01000032">
    <property type="protein sequence ID" value="PNS19350.1"/>
    <property type="molecule type" value="Genomic_DNA"/>
</dbReference>
<dbReference type="InterPro" id="IPR014752">
    <property type="entry name" value="Arrestin-like_C"/>
</dbReference>
<proteinExistence type="inferred from homology"/>
<evidence type="ECO:0000256" key="2">
    <source>
        <dbReference type="SAM" id="MobiDB-lite"/>
    </source>
</evidence>
<dbReference type="GO" id="GO:0005829">
    <property type="term" value="C:cytosol"/>
    <property type="evidence" value="ECO:0007669"/>
    <property type="project" value="TreeGrafter"/>
</dbReference>
<keyword evidence="4" id="KW-1185">Reference proteome</keyword>
<dbReference type="InParanoid" id="A0A2K1QWL2"/>
<evidence type="ECO:0008006" key="5">
    <source>
        <dbReference type="Google" id="ProtNLM"/>
    </source>
</evidence>
<reference evidence="3 4" key="1">
    <citation type="submission" date="2017-06" db="EMBL/GenBank/DDBJ databases">
        <title>Draft genome sequence of a variant of Elsinoe murrayae.</title>
        <authorList>
            <person name="Cheng Q."/>
        </authorList>
    </citation>
    <scope>NUCLEOTIDE SEQUENCE [LARGE SCALE GENOMIC DNA]</scope>
    <source>
        <strain evidence="3 4">CQ-2017a</strain>
    </source>
</reference>
<feature type="region of interest" description="Disordered" evidence="2">
    <location>
        <begin position="395"/>
        <end position="438"/>
    </location>
</feature>
<organism evidence="3 4">
    <name type="scientific">Sphaceloma murrayae</name>
    <dbReference type="NCBI Taxonomy" id="2082308"/>
    <lineage>
        <taxon>Eukaryota</taxon>
        <taxon>Fungi</taxon>
        <taxon>Dikarya</taxon>
        <taxon>Ascomycota</taxon>
        <taxon>Pezizomycotina</taxon>
        <taxon>Dothideomycetes</taxon>
        <taxon>Dothideomycetidae</taxon>
        <taxon>Myriangiales</taxon>
        <taxon>Elsinoaceae</taxon>
        <taxon>Sphaceloma</taxon>
    </lineage>
</organism>
<dbReference type="GO" id="GO:0031625">
    <property type="term" value="F:ubiquitin protein ligase binding"/>
    <property type="evidence" value="ECO:0007669"/>
    <property type="project" value="TreeGrafter"/>
</dbReference>
<comment type="caution">
    <text evidence="3">The sequence shown here is derived from an EMBL/GenBank/DDBJ whole genome shotgun (WGS) entry which is preliminary data.</text>
</comment>
<comment type="similarity">
    <text evidence="1">Belongs to the arrestin family.</text>
</comment>
<dbReference type="PANTHER" id="PTHR11188:SF17">
    <property type="entry name" value="FI21816P1"/>
    <property type="match status" value="1"/>
</dbReference>
<protein>
    <recommendedName>
        <fullName evidence="5">Arrestin-like N-terminal domain-containing protein</fullName>
    </recommendedName>
</protein>
<dbReference type="STRING" id="2082308.A0A2K1QWL2"/>
<feature type="compositionally biased region" description="Polar residues" evidence="2">
    <location>
        <begin position="422"/>
        <end position="438"/>
    </location>
</feature>
<gene>
    <name evidence="3" type="ORF">CAC42_2527</name>
</gene>